<comment type="caution">
    <text evidence="1">The sequence shown here is derived from an EMBL/GenBank/DDBJ whole genome shotgun (WGS) entry which is preliminary data.</text>
</comment>
<reference evidence="1 2" key="1">
    <citation type="journal article" date="2017" name="Front. Genet.">
        <title>Draft sequencing of the heterozygous diploid genome of Satsuma (Citrus unshiu Marc.) using a hybrid assembly approach.</title>
        <authorList>
            <person name="Shimizu T."/>
            <person name="Tanizawa Y."/>
            <person name="Mochizuki T."/>
            <person name="Nagasaki H."/>
            <person name="Yoshioka T."/>
            <person name="Toyoda A."/>
            <person name="Fujiyama A."/>
            <person name="Kaminuma E."/>
            <person name="Nakamura Y."/>
        </authorList>
    </citation>
    <scope>NUCLEOTIDE SEQUENCE [LARGE SCALE GENOMIC DNA]</scope>
    <source>
        <strain evidence="2">cv. Miyagawa wase</strain>
    </source>
</reference>
<keyword evidence="2" id="KW-1185">Reference proteome</keyword>
<dbReference type="InterPro" id="IPR036770">
    <property type="entry name" value="Ankyrin_rpt-contain_sf"/>
</dbReference>
<accession>A0A2H5N0S9</accession>
<dbReference type="Gene3D" id="1.25.40.20">
    <property type="entry name" value="Ankyrin repeat-containing domain"/>
    <property type="match status" value="1"/>
</dbReference>
<dbReference type="Proteomes" id="UP000236630">
    <property type="component" value="Unassembled WGS sequence"/>
</dbReference>
<dbReference type="EMBL" id="BDQV01004300">
    <property type="protein sequence ID" value="GAY33185.1"/>
    <property type="molecule type" value="Genomic_DNA"/>
</dbReference>
<evidence type="ECO:0000313" key="2">
    <source>
        <dbReference type="Proteomes" id="UP000236630"/>
    </source>
</evidence>
<sequence>MLCEIQLLNRAVKMKCRRMVDLLIHYSLTSSNDTSQKYIFPPNLAGPGGITPLHLAACTSDSDDIIDALTNDPQEIGPSCWNSILDASGHSPYSYAFMKNNHSYNKLVARKLADRRNGQVTIPVGVEIEQSGLTKEQVHGLSSQSKQRGKSCTKCAVAAAKLNKRVRGSQGLLNRPYIHSMLAIAAVCVCVCLFLRGSPDIGLVAPFKWENLDFGPM</sequence>
<proteinExistence type="predicted"/>
<dbReference type="AlphaFoldDB" id="A0A2H5N0S9"/>
<dbReference type="STRING" id="55188.A0A2H5N0S9"/>
<gene>
    <name evidence="1" type="ORF">CUMW_284020</name>
</gene>
<evidence type="ECO:0000313" key="1">
    <source>
        <dbReference type="EMBL" id="GAY33185.1"/>
    </source>
</evidence>
<name>A0A2H5N0S9_CITUN</name>
<organism evidence="1 2">
    <name type="scientific">Citrus unshiu</name>
    <name type="common">Satsuma mandarin</name>
    <name type="synonym">Citrus nobilis var. unshiu</name>
    <dbReference type="NCBI Taxonomy" id="55188"/>
    <lineage>
        <taxon>Eukaryota</taxon>
        <taxon>Viridiplantae</taxon>
        <taxon>Streptophyta</taxon>
        <taxon>Embryophyta</taxon>
        <taxon>Tracheophyta</taxon>
        <taxon>Spermatophyta</taxon>
        <taxon>Magnoliopsida</taxon>
        <taxon>eudicotyledons</taxon>
        <taxon>Gunneridae</taxon>
        <taxon>Pentapetalae</taxon>
        <taxon>rosids</taxon>
        <taxon>malvids</taxon>
        <taxon>Sapindales</taxon>
        <taxon>Rutaceae</taxon>
        <taxon>Aurantioideae</taxon>
        <taxon>Citrus</taxon>
    </lineage>
</organism>
<dbReference type="SUPFAM" id="SSF48403">
    <property type="entry name" value="Ankyrin repeat"/>
    <property type="match status" value="1"/>
</dbReference>
<protein>
    <submittedName>
        <fullName evidence="1">Uncharacterized protein</fullName>
    </submittedName>
</protein>